<dbReference type="PANTHER" id="PTHR47103">
    <property type="entry name" value="DNA-BINDING PROTEIN"/>
    <property type="match status" value="1"/>
</dbReference>
<dbReference type="InterPro" id="IPR027806">
    <property type="entry name" value="HARBI1_dom"/>
</dbReference>
<dbReference type="SUPFAM" id="SSF52096">
    <property type="entry name" value="ClpP/crotonase"/>
    <property type="match status" value="1"/>
</dbReference>
<dbReference type="SUPFAM" id="SSF57756">
    <property type="entry name" value="Retrovirus zinc finger-like domains"/>
    <property type="match status" value="4"/>
</dbReference>
<dbReference type="AlphaFoldDB" id="A0A2N9IJV8"/>
<evidence type="ECO:0000256" key="5">
    <source>
        <dbReference type="ARBA" id="ARBA00005254"/>
    </source>
</evidence>
<dbReference type="Pfam" id="PF13359">
    <property type="entry name" value="DDE_Tnp_4"/>
    <property type="match status" value="1"/>
</dbReference>
<feature type="domain" description="CCHC-type" evidence="11">
    <location>
        <begin position="421"/>
        <end position="436"/>
    </location>
</feature>
<evidence type="ECO:0000256" key="7">
    <source>
        <dbReference type="ARBA" id="ARBA00022723"/>
    </source>
</evidence>
<comment type="catalytic activity">
    <reaction evidence="1">
        <text>a (3Z)-enoyl-CoA = a 4-saturated (2E)-enoyl-CoA</text>
        <dbReference type="Rhea" id="RHEA:45900"/>
        <dbReference type="ChEBI" id="CHEBI:85097"/>
        <dbReference type="ChEBI" id="CHEBI:85489"/>
        <dbReference type="EC" id="5.3.3.8"/>
    </reaction>
</comment>
<dbReference type="Gene3D" id="3.90.226.10">
    <property type="entry name" value="2-enoyl-CoA Hydratase, Chain A, domain 1"/>
    <property type="match status" value="1"/>
</dbReference>
<dbReference type="Pfam" id="PF00378">
    <property type="entry name" value="ECH_1"/>
    <property type="match status" value="1"/>
</dbReference>
<dbReference type="GO" id="GO:0003676">
    <property type="term" value="F:nucleic acid binding"/>
    <property type="evidence" value="ECO:0007669"/>
    <property type="project" value="InterPro"/>
</dbReference>
<evidence type="ECO:0000256" key="3">
    <source>
        <dbReference type="ARBA" id="ARBA00001968"/>
    </source>
</evidence>
<evidence type="ECO:0000313" key="12">
    <source>
        <dbReference type="EMBL" id="SPD24420.1"/>
    </source>
</evidence>
<accession>A0A2N9IJV8</accession>
<comment type="pathway">
    <text evidence="4">Lipid metabolism; fatty acid beta-oxidation.</text>
</comment>
<dbReference type="PANTHER" id="PTHR47103:SF5">
    <property type="entry name" value="DNA-BINDING PROTEIN HEXBP-LIKE"/>
    <property type="match status" value="1"/>
</dbReference>
<evidence type="ECO:0000256" key="8">
    <source>
        <dbReference type="ARBA" id="ARBA00023098"/>
    </source>
</evidence>
<dbReference type="EMBL" id="OIVN01005891">
    <property type="protein sequence ID" value="SPD24420.1"/>
    <property type="molecule type" value="Genomic_DNA"/>
</dbReference>
<evidence type="ECO:0000256" key="2">
    <source>
        <dbReference type="ARBA" id="ARBA00000765"/>
    </source>
</evidence>
<dbReference type="Gene3D" id="4.10.60.10">
    <property type="entry name" value="Zinc finger, CCHC-type"/>
    <property type="match status" value="4"/>
</dbReference>
<feature type="domain" description="CCHC-type" evidence="11">
    <location>
        <begin position="288"/>
        <end position="303"/>
    </location>
</feature>
<sequence>MQGRFRGRKGGMVQNVLAAITFDVKFSYVLAGWEGSAHDSRILNDALNRPRGLQIPEGRYYLGDAGYGVRKGVISPYRSVRYHLNEFSDNPPRNGKELFNLRHSSLRTTIERCFGILKKRFRVLDAEPFWSFPTQVDVVLACCIIHNHIIGVDPLDSIVNDVALDTQFENGSTSRRVQQSQREIQGENREWVKIRDDICRAMWDDYVFKISVDRSRSPPRAKRFRSNERPSYRDAPYPRDRRTYRQDYLGNKCKRPGHFARDCPNVTVCNNCGLPGHIAAECNSTTMCWNCKEPGHLVSQCPNDPICHMCGKAGHLARDCMNPGLPAHDARLCNNCYKAGHIAADCSNEKACNNCRKTGHLARECPNEPVCNICNISGHVARQCPKSRLASEVGDPFRDIVCRSCGLPGHISRDCVSIAICTNCGGRGHQAYECPSGQMFDRGLRRLNPTLIDEIQSALHKVRAESTSSSALITTAQGKFFSNGYDLAWANADSSNSRGELMVSKFQSLVADLISFPMPTIAAVSGHASAAGFILALSHDYILMRNDRGFLYMSELDIHLVIPPWFFALIDCKIGSPIHRRNVVLKAAKVTAKQAVEMGFIDSAHDSAEETFEAALTLGKELVRREWNGHVYAQNRMRLFARFFDEITVPGRSRM</sequence>
<gene>
    <name evidence="12" type="ORF">FSB_LOCUS52302</name>
</gene>
<dbReference type="InterPro" id="IPR029045">
    <property type="entry name" value="ClpP/crotonase-like_dom_sf"/>
</dbReference>
<comment type="similarity">
    <text evidence="5">Belongs to the enoyl-CoA hydratase/isomerase family.</text>
</comment>
<feature type="domain" description="CCHC-type" evidence="11">
    <location>
        <begin position="307"/>
        <end position="320"/>
    </location>
</feature>
<dbReference type="Pfam" id="PF00098">
    <property type="entry name" value="zf-CCHC"/>
    <property type="match status" value="8"/>
</dbReference>
<feature type="domain" description="CCHC-type" evidence="11">
    <location>
        <begin position="352"/>
        <end position="367"/>
    </location>
</feature>
<keyword evidence="8" id="KW-0443">Lipid metabolism</keyword>
<evidence type="ECO:0000256" key="9">
    <source>
        <dbReference type="PROSITE-ProRule" id="PRU00047"/>
    </source>
</evidence>
<dbReference type="EC" id="5.3.3.8" evidence="6"/>
<dbReference type="SMART" id="SM00343">
    <property type="entry name" value="ZnF_C2HC"/>
    <property type="match status" value="9"/>
</dbReference>
<dbReference type="InterPro" id="IPR001878">
    <property type="entry name" value="Znf_CCHC"/>
</dbReference>
<comment type="cofactor">
    <cofactor evidence="3">
        <name>a divalent metal cation</name>
        <dbReference type="ChEBI" id="CHEBI:60240"/>
    </cofactor>
</comment>
<dbReference type="PROSITE" id="PS50158">
    <property type="entry name" value="ZF_CCHC"/>
    <property type="match status" value="8"/>
</dbReference>
<organism evidence="12">
    <name type="scientific">Fagus sylvatica</name>
    <name type="common">Beechnut</name>
    <dbReference type="NCBI Taxonomy" id="28930"/>
    <lineage>
        <taxon>Eukaryota</taxon>
        <taxon>Viridiplantae</taxon>
        <taxon>Streptophyta</taxon>
        <taxon>Embryophyta</taxon>
        <taxon>Tracheophyta</taxon>
        <taxon>Spermatophyta</taxon>
        <taxon>Magnoliopsida</taxon>
        <taxon>eudicotyledons</taxon>
        <taxon>Gunneridae</taxon>
        <taxon>Pentapetalae</taxon>
        <taxon>rosids</taxon>
        <taxon>fabids</taxon>
        <taxon>Fagales</taxon>
        <taxon>Fagaceae</taxon>
        <taxon>Fagus</taxon>
    </lineage>
</organism>
<reference evidence="12" key="1">
    <citation type="submission" date="2018-02" db="EMBL/GenBank/DDBJ databases">
        <authorList>
            <person name="Cohen D.B."/>
            <person name="Kent A.D."/>
        </authorList>
    </citation>
    <scope>NUCLEOTIDE SEQUENCE</scope>
</reference>
<evidence type="ECO:0000256" key="10">
    <source>
        <dbReference type="SAM" id="MobiDB-lite"/>
    </source>
</evidence>
<dbReference type="GO" id="GO:0008270">
    <property type="term" value="F:zinc ion binding"/>
    <property type="evidence" value="ECO:0007669"/>
    <property type="project" value="UniProtKB-KW"/>
</dbReference>
<evidence type="ECO:0000256" key="1">
    <source>
        <dbReference type="ARBA" id="ARBA00000452"/>
    </source>
</evidence>
<protein>
    <recommendedName>
        <fullName evidence="6">Delta(3)-Delta(2)-enoyl-CoA isomerase</fullName>
        <ecNumber evidence="6">5.3.3.8</ecNumber>
    </recommendedName>
</protein>
<name>A0A2N9IJV8_FAGSY</name>
<feature type="domain" description="CCHC-type" evidence="11">
    <location>
        <begin position="371"/>
        <end position="386"/>
    </location>
</feature>
<dbReference type="CDD" id="cd06558">
    <property type="entry name" value="crotonase-like"/>
    <property type="match status" value="1"/>
</dbReference>
<dbReference type="GO" id="GO:0009062">
    <property type="term" value="P:fatty acid catabolic process"/>
    <property type="evidence" value="ECO:0007669"/>
    <property type="project" value="UniProtKB-ARBA"/>
</dbReference>
<dbReference type="FunFam" id="3.90.226.10:FF:000049">
    <property type="entry name" value="Enoyl-CoA delta isomerase 3"/>
    <property type="match status" value="1"/>
</dbReference>
<keyword evidence="9" id="KW-0862">Zinc</keyword>
<feature type="compositionally biased region" description="Basic and acidic residues" evidence="10">
    <location>
        <begin position="225"/>
        <end position="239"/>
    </location>
</feature>
<feature type="domain" description="CCHC-type" evidence="11">
    <location>
        <begin position="333"/>
        <end position="348"/>
    </location>
</feature>
<evidence type="ECO:0000256" key="4">
    <source>
        <dbReference type="ARBA" id="ARBA00005005"/>
    </source>
</evidence>
<comment type="catalytic activity">
    <reaction evidence="2">
        <text>a (3E)-enoyl-CoA = a 4-saturated (2E)-enoyl-CoA</text>
        <dbReference type="Rhea" id="RHEA:45228"/>
        <dbReference type="ChEBI" id="CHEBI:58521"/>
        <dbReference type="ChEBI" id="CHEBI:85097"/>
        <dbReference type="EC" id="5.3.3.8"/>
    </reaction>
</comment>
<evidence type="ECO:0000259" key="11">
    <source>
        <dbReference type="PROSITE" id="PS50158"/>
    </source>
</evidence>
<dbReference type="InterPro" id="IPR036875">
    <property type="entry name" value="Znf_CCHC_sf"/>
</dbReference>
<feature type="domain" description="CCHC-type" evidence="11">
    <location>
        <begin position="269"/>
        <end position="282"/>
    </location>
</feature>
<proteinExistence type="inferred from homology"/>
<feature type="domain" description="CCHC-type" evidence="11">
    <location>
        <begin position="402"/>
        <end position="415"/>
    </location>
</feature>
<keyword evidence="7" id="KW-0479">Metal-binding</keyword>
<keyword evidence="9" id="KW-0863">Zinc-finger</keyword>
<dbReference type="GO" id="GO:0004165">
    <property type="term" value="F:delta(3)-delta(2)-enoyl-CoA isomerase activity"/>
    <property type="evidence" value="ECO:0007669"/>
    <property type="project" value="UniProtKB-EC"/>
</dbReference>
<dbReference type="InterPro" id="IPR001753">
    <property type="entry name" value="Enoyl-CoA_hydra/iso"/>
</dbReference>
<feature type="region of interest" description="Disordered" evidence="10">
    <location>
        <begin position="217"/>
        <end position="239"/>
    </location>
</feature>
<evidence type="ECO:0000256" key="6">
    <source>
        <dbReference type="ARBA" id="ARBA00012064"/>
    </source>
</evidence>